<dbReference type="Pfam" id="PF24585">
    <property type="entry name" value="YunG"/>
    <property type="match status" value="1"/>
</dbReference>
<dbReference type="RefSeq" id="WP_061025733.1">
    <property type="nucleotide sequence ID" value="NZ_AP025509.1"/>
</dbReference>
<proteinExistence type="predicted"/>
<evidence type="ECO:0000313" key="1">
    <source>
        <dbReference type="EMBL" id="MDH5924533.1"/>
    </source>
</evidence>
<protein>
    <recommendedName>
        <fullName evidence="3">YunG</fullName>
    </recommendedName>
</protein>
<comment type="caution">
    <text evidence="1">The sequence shown here is derived from an EMBL/GenBank/DDBJ whole genome shotgun (WGS) entry which is preliminary data.</text>
</comment>
<organism evidence="1 2">
    <name type="scientific">Vibrio splendidus</name>
    <dbReference type="NCBI Taxonomy" id="29497"/>
    <lineage>
        <taxon>Bacteria</taxon>
        <taxon>Pseudomonadati</taxon>
        <taxon>Pseudomonadota</taxon>
        <taxon>Gammaproteobacteria</taxon>
        <taxon>Vibrionales</taxon>
        <taxon>Vibrionaceae</taxon>
        <taxon>Vibrio</taxon>
    </lineage>
</organism>
<name>A0AA43G2S0_VIBSP</name>
<dbReference type="Proteomes" id="UP001159663">
    <property type="component" value="Unassembled WGS sequence"/>
</dbReference>
<dbReference type="EMBL" id="JAKMYX010000239">
    <property type="protein sequence ID" value="MDH5924533.1"/>
    <property type="molecule type" value="Genomic_DNA"/>
</dbReference>
<dbReference type="InterPro" id="IPR056238">
    <property type="entry name" value="YunG-like"/>
</dbReference>
<evidence type="ECO:0000313" key="2">
    <source>
        <dbReference type="Proteomes" id="UP001159663"/>
    </source>
</evidence>
<dbReference type="AlphaFoldDB" id="A0AA43G2S0"/>
<gene>
    <name evidence="1" type="ORF">L8R85_26515</name>
</gene>
<accession>A0AA43G2S0</accession>
<reference evidence="1" key="1">
    <citation type="submission" date="2022-01" db="EMBL/GenBank/DDBJ databases">
        <title>Vibrio aestuarianus Clade A and Clade B isolates are associated with Pacific oyster (Crassostrea gigas) disease outbreaks across Ireland.</title>
        <authorList>
            <person name="Coyle N."/>
            <person name="O'Toole C."/>
            <person name="Thomas J.C.L."/>
            <person name="Ryder D."/>
            <person name="Cheslett D."/>
            <person name="Feist S."/>
            <person name="Bean T."/>
            <person name="Joseph A."/>
            <person name="Waina A."/>
            <person name="Feil E."/>
            <person name="Verner-Jeffreys D.W."/>
        </authorList>
    </citation>
    <scope>NUCLEOTIDE SEQUENCE</scope>
    <source>
        <strain evidence="1">S/17/14 A</strain>
    </source>
</reference>
<sequence>MKPSISDVLKALQDSWSLESTEEPENWTQSNPSRGQCGISALIINDYFGGKLVLWKVFLGEDQVGFHYSNELPDGTLFDSTGDQFWESEELKEPSSFERPDKLPKNGADRYLDLSNLVRSKLESYRVGAEVST</sequence>
<evidence type="ECO:0008006" key="3">
    <source>
        <dbReference type="Google" id="ProtNLM"/>
    </source>
</evidence>